<evidence type="ECO:0000313" key="4">
    <source>
        <dbReference type="Proteomes" id="UP000183046"/>
    </source>
</evidence>
<feature type="signal peptide" evidence="1">
    <location>
        <begin position="1"/>
        <end position="21"/>
    </location>
</feature>
<dbReference type="AlphaFoldDB" id="A0A1G5PH36"/>
<feature type="chain" id="PRO_5010172196" evidence="1">
    <location>
        <begin position="22"/>
        <end position="251"/>
    </location>
</feature>
<reference evidence="4" key="1">
    <citation type="submission" date="2016-10" db="EMBL/GenBank/DDBJ databases">
        <authorList>
            <person name="de Groot N.N."/>
        </authorList>
    </citation>
    <scope>NUCLEOTIDE SEQUENCE [LARGE SCALE GENOMIC DNA]</scope>
    <source>
        <strain evidence="4">DSM 15758</strain>
    </source>
</reference>
<accession>A0A1G5PH36</accession>
<dbReference type="InterPro" id="IPR052512">
    <property type="entry name" value="4CMD/NDH-1_regulator"/>
</dbReference>
<name>A0A1G5PH36_9PSED</name>
<dbReference type="PANTHER" id="PTHR33570">
    <property type="entry name" value="4-CARBOXYMUCONOLACTONE DECARBOXYLASE FAMILY PROTEIN"/>
    <property type="match status" value="1"/>
</dbReference>
<gene>
    <name evidence="3" type="ORF">SAMN05216279_12631</name>
</gene>
<dbReference type="InterPro" id="IPR029032">
    <property type="entry name" value="AhpD-like"/>
</dbReference>
<dbReference type="PANTHER" id="PTHR33570:SF2">
    <property type="entry name" value="CARBOXYMUCONOLACTONE DECARBOXYLASE-LIKE DOMAIN-CONTAINING PROTEIN"/>
    <property type="match status" value="1"/>
</dbReference>
<sequence length="251" mass="26861">MSNIRTSLLFTALFICAPGLAVSSERPLAAAQETFPMSTTVSPHLSVPQQALLPIAALAAMGDLPRLASALERGLDARLTVSEIREILVQLYAYAGFPRSLNALGQLMKVLETRHQRGVVDELGKAPSQPIPRGEALLQAGTVNQTRLSGAPVTGALFEFAPAIDEYLKTHLFGDIFSRDNLDWPSRELATVSMLAAISGTDPQLQAHLKISRNVGLTTNQLQQVATILSDQVDMQTGSRVKTALAALPAL</sequence>
<dbReference type="Proteomes" id="UP000183046">
    <property type="component" value="Unassembled WGS sequence"/>
</dbReference>
<evidence type="ECO:0000256" key="1">
    <source>
        <dbReference type="SAM" id="SignalP"/>
    </source>
</evidence>
<dbReference type="EMBL" id="FMWB01000026">
    <property type="protein sequence ID" value="SCZ48511.1"/>
    <property type="molecule type" value="Genomic_DNA"/>
</dbReference>
<dbReference type="SUPFAM" id="SSF69118">
    <property type="entry name" value="AhpD-like"/>
    <property type="match status" value="1"/>
</dbReference>
<dbReference type="Gene3D" id="1.20.1290.10">
    <property type="entry name" value="AhpD-like"/>
    <property type="match status" value="1"/>
</dbReference>
<dbReference type="Pfam" id="PF02627">
    <property type="entry name" value="CMD"/>
    <property type="match status" value="2"/>
</dbReference>
<evidence type="ECO:0000313" key="3">
    <source>
        <dbReference type="EMBL" id="SCZ48511.1"/>
    </source>
</evidence>
<feature type="domain" description="Carboxymuconolactone decarboxylase-like" evidence="2">
    <location>
        <begin position="42"/>
        <end position="105"/>
    </location>
</feature>
<feature type="domain" description="Carboxymuconolactone decarboxylase-like" evidence="2">
    <location>
        <begin position="162"/>
        <end position="246"/>
    </location>
</feature>
<dbReference type="GO" id="GO:0051920">
    <property type="term" value="F:peroxiredoxin activity"/>
    <property type="evidence" value="ECO:0007669"/>
    <property type="project" value="InterPro"/>
</dbReference>
<evidence type="ECO:0000259" key="2">
    <source>
        <dbReference type="Pfam" id="PF02627"/>
    </source>
</evidence>
<proteinExistence type="predicted"/>
<comment type="caution">
    <text evidence="3">The sequence shown here is derived from an EMBL/GenBank/DDBJ whole genome shotgun (WGS) entry which is preliminary data.</text>
</comment>
<protein>
    <submittedName>
        <fullName evidence="3">Carboxymuconolactone decarboxylase family protein</fullName>
    </submittedName>
</protein>
<organism evidence="3 4">
    <name type="scientific">Pseudomonas oryzihabitans</name>
    <dbReference type="NCBI Taxonomy" id="47885"/>
    <lineage>
        <taxon>Bacteria</taxon>
        <taxon>Pseudomonadati</taxon>
        <taxon>Pseudomonadota</taxon>
        <taxon>Gammaproteobacteria</taxon>
        <taxon>Pseudomonadales</taxon>
        <taxon>Pseudomonadaceae</taxon>
        <taxon>Pseudomonas</taxon>
    </lineage>
</organism>
<keyword evidence="1" id="KW-0732">Signal</keyword>
<dbReference type="InterPro" id="IPR003779">
    <property type="entry name" value="CMD-like"/>
</dbReference>